<name>A0A290QBE3_9BACT</name>
<dbReference type="AlphaFoldDB" id="A0A290QBE3"/>
<feature type="domain" description="Penicillin-binding protein transpeptidase" evidence="8">
    <location>
        <begin position="88"/>
        <end position="291"/>
    </location>
</feature>
<dbReference type="GO" id="GO:0008658">
    <property type="term" value="F:penicillin binding"/>
    <property type="evidence" value="ECO:0007669"/>
    <property type="project" value="InterPro"/>
</dbReference>
<evidence type="ECO:0000256" key="2">
    <source>
        <dbReference type="ARBA" id="ARBA00012865"/>
    </source>
</evidence>
<evidence type="ECO:0000259" key="8">
    <source>
        <dbReference type="Pfam" id="PF00905"/>
    </source>
</evidence>
<dbReference type="OrthoDB" id="9762883at2"/>
<keyword evidence="4 7" id="KW-0378">Hydrolase</keyword>
<organism evidence="9 10">
    <name type="scientific">Nibricoccus aquaticus</name>
    <dbReference type="NCBI Taxonomy" id="2576891"/>
    <lineage>
        <taxon>Bacteria</taxon>
        <taxon>Pseudomonadati</taxon>
        <taxon>Verrucomicrobiota</taxon>
        <taxon>Opitutia</taxon>
        <taxon>Opitutales</taxon>
        <taxon>Opitutaceae</taxon>
        <taxon>Nibricoccus</taxon>
    </lineage>
</organism>
<dbReference type="Proteomes" id="UP000217265">
    <property type="component" value="Chromosome"/>
</dbReference>
<dbReference type="InterPro" id="IPR002137">
    <property type="entry name" value="Beta-lactam_class-D_AS"/>
</dbReference>
<evidence type="ECO:0000256" key="5">
    <source>
        <dbReference type="ARBA" id="ARBA00023251"/>
    </source>
</evidence>
<dbReference type="PROSITE" id="PS00337">
    <property type="entry name" value="BETA_LACTAMASE_D"/>
    <property type="match status" value="1"/>
</dbReference>
<dbReference type="GO" id="GO:0046677">
    <property type="term" value="P:response to antibiotic"/>
    <property type="evidence" value="ECO:0007669"/>
    <property type="project" value="UniProtKB-UniRule"/>
</dbReference>
<evidence type="ECO:0000313" key="10">
    <source>
        <dbReference type="Proteomes" id="UP000217265"/>
    </source>
</evidence>
<dbReference type="EC" id="3.5.2.6" evidence="2 7"/>
<dbReference type="GO" id="GO:0017001">
    <property type="term" value="P:antibiotic catabolic process"/>
    <property type="evidence" value="ECO:0007669"/>
    <property type="project" value="InterPro"/>
</dbReference>
<evidence type="ECO:0000256" key="1">
    <source>
        <dbReference type="ARBA" id="ARBA00007898"/>
    </source>
</evidence>
<dbReference type="InterPro" id="IPR001460">
    <property type="entry name" value="PCN-bd_Tpept"/>
</dbReference>
<dbReference type="InterPro" id="IPR012338">
    <property type="entry name" value="Beta-lactam/transpept-like"/>
</dbReference>
<accession>A0A290QBE3</accession>
<keyword evidence="10" id="KW-1185">Reference proteome</keyword>
<evidence type="ECO:0000313" key="9">
    <source>
        <dbReference type="EMBL" id="ATC65567.1"/>
    </source>
</evidence>
<protein>
    <recommendedName>
        <fullName evidence="2 7">Beta-lactamase</fullName>
        <ecNumber evidence="2 7">3.5.2.6</ecNumber>
    </recommendedName>
</protein>
<dbReference type="EMBL" id="CP023344">
    <property type="protein sequence ID" value="ATC65567.1"/>
    <property type="molecule type" value="Genomic_DNA"/>
</dbReference>
<evidence type="ECO:0000256" key="3">
    <source>
        <dbReference type="ARBA" id="ARBA00022729"/>
    </source>
</evidence>
<comment type="similarity">
    <text evidence="1 7">Belongs to the class-D beta-lactamase family.</text>
</comment>
<keyword evidence="3" id="KW-0732">Signal</keyword>
<gene>
    <name evidence="9" type="ORF">CMV30_17320</name>
</gene>
<dbReference type="SUPFAM" id="SSF56601">
    <property type="entry name" value="beta-lactamase/transpeptidase-like"/>
    <property type="match status" value="1"/>
</dbReference>
<keyword evidence="5 7" id="KW-0046">Antibiotic resistance</keyword>
<evidence type="ECO:0000256" key="7">
    <source>
        <dbReference type="RuleBase" id="RU361140"/>
    </source>
</evidence>
<dbReference type="Pfam" id="PF00905">
    <property type="entry name" value="Transpeptidase"/>
    <property type="match status" value="1"/>
</dbReference>
<feature type="active site" description="Acyl-ester intermediate" evidence="6">
    <location>
        <position position="110"/>
    </location>
</feature>
<sequence>MDNSRHPAVTDFRTFSQSADSTPPILIPRTSPATFPRVPRLFSFLLCLLPAPIAFSASATAAPVFTVDPILAKPFAQRKLQGVFVAYQPATDRWLTNDSARSQEKFLPASTFKIPNSLIALECGAIASIDEILAWDRNDRGSPAWNRDQSMRDAFRASTVWFYQELARRTGGQRMSQWLHKIYYGNADISGGIDRFWLTGSLRISAVQQIAFLRSLRDDALPFRTETMRAVKEIMIRDRRDDWTLRAKTGLTSTTVDHPVGWHVGWIETPKGPVYFATNLDAKTDREVIRARIAITYENLVHLGALPSGTTPPP</sequence>
<dbReference type="Gene3D" id="3.40.710.10">
    <property type="entry name" value="DD-peptidase/beta-lactamase superfamily"/>
    <property type="match status" value="1"/>
</dbReference>
<dbReference type="KEGG" id="vbh:CMV30_17320"/>
<evidence type="ECO:0000256" key="6">
    <source>
        <dbReference type="PIRSR" id="PIRSR602137-50"/>
    </source>
</evidence>
<dbReference type="NCBIfam" id="NF012161">
    <property type="entry name" value="bla_class_D_main"/>
    <property type="match status" value="1"/>
</dbReference>
<feature type="modified residue" description="N6-carboxylysine" evidence="6">
    <location>
        <position position="113"/>
    </location>
</feature>
<dbReference type="GO" id="GO:0008800">
    <property type="term" value="F:beta-lactamase activity"/>
    <property type="evidence" value="ECO:0007669"/>
    <property type="project" value="UniProtKB-UniRule"/>
</dbReference>
<proteinExistence type="inferred from homology"/>
<evidence type="ECO:0000256" key="4">
    <source>
        <dbReference type="ARBA" id="ARBA00022801"/>
    </source>
</evidence>
<comment type="catalytic activity">
    <reaction evidence="7">
        <text>a beta-lactam + H2O = a substituted beta-amino acid</text>
        <dbReference type="Rhea" id="RHEA:20401"/>
        <dbReference type="ChEBI" id="CHEBI:15377"/>
        <dbReference type="ChEBI" id="CHEBI:35627"/>
        <dbReference type="ChEBI" id="CHEBI:140347"/>
        <dbReference type="EC" id="3.5.2.6"/>
    </reaction>
</comment>
<reference evidence="9 10" key="1">
    <citation type="submission" date="2017-09" db="EMBL/GenBank/DDBJ databases">
        <title>Complete genome sequence of Verrucomicrobial strain HZ-65, isolated from freshwater.</title>
        <authorList>
            <person name="Choi A."/>
        </authorList>
    </citation>
    <scope>NUCLEOTIDE SEQUENCE [LARGE SCALE GENOMIC DNA]</scope>
    <source>
        <strain evidence="9 10">HZ-65</strain>
    </source>
</reference>